<gene>
    <name evidence="7" type="ORF">OIU77_004620</name>
</gene>
<evidence type="ECO:0000256" key="5">
    <source>
        <dbReference type="ARBA" id="ARBA00023136"/>
    </source>
</evidence>
<comment type="similarity">
    <text evidence="2">Belongs to the major facilitator superfamily. Proton-dependent oligopeptide transporter (POT/PTR) (TC 2.A.17) family.</text>
</comment>
<dbReference type="Pfam" id="PF00854">
    <property type="entry name" value="PTR2"/>
    <property type="match status" value="1"/>
</dbReference>
<feature type="transmembrane region" description="Helical" evidence="6">
    <location>
        <begin position="211"/>
        <end position="229"/>
    </location>
</feature>
<comment type="subcellular location">
    <subcellularLocation>
        <location evidence="1">Membrane</location>
        <topology evidence="1">Multi-pass membrane protein</topology>
    </subcellularLocation>
</comment>
<keyword evidence="8" id="KW-1185">Reference proteome</keyword>
<organism evidence="7 8">
    <name type="scientific">Salix suchowensis</name>
    <dbReference type="NCBI Taxonomy" id="1278906"/>
    <lineage>
        <taxon>Eukaryota</taxon>
        <taxon>Viridiplantae</taxon>
        <taxon>Streptophyta</taxon>
        <taxon>Embryophyta</taxon>
        <taxon>Tracheophyta</taxon>
        <taxon>Spermatophyta</taxon>
        <taxon>Magnoliopsida</taxon>
        <taxon>eudicotyledons</taxon>
        <taxon>Gunneridae</taxon>
        <taxon>Pentapetalae</taxon>
        <taxon>rosids</taxon>
        <taxon>fabids</taxon>
        <taxon>Malpighiales</taxon>
        <taxon>Salicaceae</taxon>
        <taxon>Saliceae</taxon>
        <taxon>Salix</taxon>
    </lineage>
</organism>
<name>A0ABQ9AWC8_9ROSI</name>
<dbReference type="InterPro" id="IPR000109">
    <property type="entry name" value="POT_fam"/>
</dbReference>
<dbReference type="InterPro" id="IPR036259">
    <property type="entry name" value="MFS_trans_sf"/>
</dbReference>
<evidence type="ECO:0000256" key="6">
    <source>
        <dbReference type="SAM" id="Phobius"/>
    </source>
</evidence>
<dbReference type="EMBL" id="JAPFFI010000015">
    <property type="protein sequence ID" value="KAJ6360641.1"/>
    <property type="molecule type" value="Genomic_DNA"/>
</dbReference>
<evidence type="ECO:0000313" key="8">
    <source>
        <dbReference type="Proteomes" id="UP001141253"/>
    </source>
</evidence>
<accession>A0ABQ9AWC8</accession>
<reference evidence="7" key="2">
    <citation type="journal article" date="2023" name="Int. J. Mol. Sci.">
        <title>De Novo Assembly and Annotation of 11 Diverse Shrub Willow (Salix) Genomes Reveals Novel Gene Organization in Sex-Linked Regions.</title>
        <authorList>
            <person name="Hyden B."/>
            <person name="Feng K."/>
            <person name="Yates T.B."/>
            <person name="Jawdy S."/>
            <person name="Cereghino C."/>
            <person name="Smart L.B."/>
            <person name="Muchero W."/>
        </authorList>
    </citation>
    <scope>NUCLEOTIDE SEQUENCE</scope>
    <source>
        <tissue evidence="7">Shoot tip</tissue>
    </source>
</reference>
<dbReference type="SUPFAM" id="SSF103473">
    <property type="entry name" value="MFS general substrate transporter"/>
    <property type="match status" value="1"/>
</dbReference>
<evidence type="ECO:0000313" key="7">
    <source>
        <dbReference type="EMBL" id="KAJ6360641.1"/>
    </source>
</evidence>
<evidence type="ECO:0000256" key="3">
    <source>
        <dbReference type="ARBA" id="ARBA00022692"/>
    </source>
</evidence>
<feature type="transmembrane region" description="Helical" evidence="6">
    <location>
        <begin position="241"/>
        <end position="262"/>
    </location>
</feature>
<keyword evidence="4 6" id="KW-1133">Transmembrane helix</keyword>
<sequence>MILQHLAQQFGVKETKVAGAGFAVPGVAAAIIEERYGHRNSTVLENPVEDSVDYKGRPAYRFNSGGWKSTVFIIDLFLRLSTSWFLNKALIDPNDSKEDSNGKLLPWIDQIQQIKNFLQLQFNYLFLLTVAVLVPIYDRVFVPVASDLTGEPSGITMLQRIGTGLFLSFLSMAVAALVEMKRLRNAQQYGLVDTPGVTIPMSFWWLIPQNVLLGAADVFTMIGMQEFFYDQVPGELRSLGLALFLIIIGVGSFLSSFLISIIEGSNRRRWPP</sequence>
<dbReference type="PANTHER" id="PTHR11654">
    <property type="entry name" value="OLIGOPEPTIDE TRANSPORTER-RELATED"/>
    <property type="match status" value="1"/>
</dbReference>
<dbReference type="Gene3D" id="1.20.1250.20">
    <property type="entry name" value="MFS general substrate transporter like domains"/>
    <property type="match status" value="1"/>
</dbReference>
<feature type="transmembrane region" description="Helical" evidence="6">
    <location>
        <begin position="120"/>
        <end position="137"/>
    </location>
</feature>
<keyword evidence="3 6" id="KW-0812">Transmembrane</keyword>
<comment type="caution">
    <text evidence="7">The sequence shown here is derived from an EMBL/GenBank/DDBJ whole genome shotgun (WGS) entry which is preliminary data.</text>
</comment>
<proteinExistence type="inferred from homology"/>
<evidence type="ECO:0000256" key="4">
    <source>
        <dbReference type="ARBA" id="ARBA00022989"/>
    </source>
</evidence>
<evidence type="ECO:0000256" key="1">
    <source>
        <dbReference type="ARBA" id="ARBA00004141"/>
    </source>
</evidence>
<keyword evidence="5 6" id="KW-0472">Membrane</keyword>
<reference evidence="7" key="1">
    <citation type="submission" date="2022-10" db="EMBL/GenBank/DDBJ databases">
        <authorList>
            <person name="Hyden B.L."/>
            <person name="Feng K."/>
            <person name="Yates T."/>
            <person name="Jawdy S."/>
            <person name="Smart L.B."/>
            <person name="Muchero W."/>
        </authorList>
    </citation>
    <scope>NUCLEOTIDE SEQUENCE</scope>
    <source>
        <tissue evidence="7">Shoot tip</tissue>
    </source>
</reference>
<protein>
    <submittedName>
        <fullName evidence="7">Uncharacterized protein</fullName>
    </submittedName>
</protein>
<evidence type="ECO:0000256" key="2">
    <source>
        <dbReference type="ARBA" id="ARBA00005982"/>
    </source>
</evidence>
<feature type="transmembrane region" description="Helical" evidence="6">
    <location>
        <begin position="157"/>
        <end position="178"/>
    </location>
</feature>
<dbReference type="Proteomes" id="UP001141253">
    <property type="component" value="Chromosome 13"/>
</dbReference>